<gene>
    <name evidence="2" type="ORF">KIL84_001903</name>
</gene>
<comment type="caution">
    <text evidence="2">The sequence shown here is derived from an EMBL/GenBank/DDBJ whole genome shotgun (WGS) entry which is preliminary data.</text>
</comment>
<protein>
    <submittedName>
        <fullName evidence="2">Uncharacterized protein</fullName>
    </submittedName>
</protein>
<keyword evidence="3" id="KW-1185">Reference proteome</keyword>
<evidence type="ECO:0000313" key="2">
    <source>
        <dbReference type="EMBL" id="KAH1180969.1"/>
    </source>
</evidence>
<evidence type="ECO:0000313" key="3">
    <source>
        <dbReference type="Proteomes" id="UP000827986"/>
    </source>
</evidence>
<feature type="compositionally biased region" description="Low complexity" evidence="1">
    <location>
        <begin position="43"/>
        <end position="56"/>
    </location>
</feature>
<proteinExistence type="predicted"/>
<dbReference type="Proteomes" id="UP000827986">
    <property type="component" value="Unassembled WGS sequence"/>
</dbReference>
<organism evidence="2 3">
    <name type="scientific">Mauremys mutica</name>
    <name type="common">yellowpond turtle</name>
    <dbReference type="NCBI Taxonomy" id="74926"/>
    <lineage>
        <taxon>Eukaryota</taxon>
        <taxon>Metazoa</taxon>
        <taxon>Chordata</taxon>
        <taxon>Craniata</taxon>
        <taxon>Vertebrata</taxon>
        <taxon>Euteleostomi</taxon>
        <taxon>Archelosauria</taxon>
        <taxon>Testudinata</taxon>
        <taxon>Testudines</taxon>
        <taxon>Cryptodira</taxon>
        <taxon>Durocryptodira</taxon>
        <taxon>Testudinoidea</taxon>
        <taxon>Geoemydidae</taxon>
        <taxon>Geoemydinae</taxon>
        <taxon>Mauremys</taxon>
    </lineage>
</organism>
<dbReference type="EMBL" id="JAHDVG010000469">
    <property type="protein sequence ID" value="KAH1180969.1"/>
    <property type="molecule type" value="Genomic_DNA"/>
</dbReference>
<feature type="region of interest" description="Disordered" evidence="1">
    <location>
        <begin position="1"/>
        <end position="61"/>
    </location>
</feature>
<name>A0A9D3XG89_9SAUR</name>
<evidence type="ECO:0000256" key="1">
    <source>
        <dbReference type="SAM" id="MobiDB-lite"/>
    </source>
</evidence>
<dbReference type="AlphaFoldDB" id="A0A9D3XG89"/>
<accession>A0A9D3XG89</accession>
<reference evidence="2" key="1">
    <citation type="submission" date="2021-09" db="EMBL/GenBank/DDBJ databases">
        <title>The genome of Mauremys mutica provides insights into the evolution of semi-aquatic lifestyle.</title>
        <authorList>
            <person name="Gong S."/>
            <person name="Gao Y."/>
        </authorList>
    </citation>
    <scope>NUCLEOTIDE SEQUENCE</scope>
    <source>
        <strain evidence="2">MM-2020</strain>
        <tissue evidence="2">Muscle</tissue>
    </source>
</reference>
<sequence>MACTRPLGSWPPSARLPPEPPSNAQAGGDRDFAAGLTSVPDLGRGSAAASGIGPPGEFTKHQLGWGEEALPCELCVGHPPAGGGHLAPAPPLGKWGGVNRDLAALG</sequence>